<dbReference type="AlphaFoldDB" id="A0A0A3HWB5"/>
<dbReference type="Gene3D" id="2.50.20.10">
    <property type="entry name" value="Lipoprotein localisation LolA/LolB/LppX"/>
    <property type="match status" value="1"/>
</dbReference>
<evidence type="ECO:0000313" key="2">
    <source>
        <dbReference type="EMBL" id="KGR75505.1"/>
    </source>
</evidence>
<dbReference type="InterPro" id="IPR029046">
    <property type="entry name" value="LolA/LolB/LppX"/>
</dbReference>
<dbReference type="SUPFAM" id="SSF89392">
    <property type="entry name" value="Prokaryotic lipoproteins and lipoprotein localization factors"/>
    <property type="match status" value="1"/>
</dbReference>
<feature type="signal peptide" evidence="1">
    <location>
        <begin position="1"/>
        <end position="19"/>
    </location>
</feature>
<dbReference type="PANTHER" id="PTHR37507">
    <property type="entry name" value="SPORULATION PROTEIN YDCC"/>
    <property type="match status" value="1"/>
</dbReference>
<dbReference type="EMBL" id="JPVO01000050">
    <property type="protein sequence ID" value="KGR75505.1"/>
    <property type="molecule type" value="Genomic_DNA"/>
</dbReference>
<feature type="chain" id="PRO_5038706265" evidence="1">
    <location>
        <begin position="20"/>
        <end position="337"/>
    </location>
</feature>
<dbReference type="STRING" id="1384057.CD33_10200"/>
<dbReference type="OrthoDB" id="9785380at2"/>
<sequence length="337" mass="38022">MRHKLTLFFVMLLGVLMLAACGEDSQEDVLQNLNDKWNEVKGYELDATMEIKTGTEPRVYDVNVWHTEPEFYRVKVTQQGEDVTQMIIRNDEGVFVVTPSLRKTYKFQSEWPKQNSQAYLIGALAEDLLADDGLTMEEDEKNYIFTAATRNNHKSIMPTQKIVVDKKTMLPTSVSVVNEAQEEQMVITFKNIDLGMQHKKSEYAVENFSESNEEEKASASAEVPTDFQTYYPNLNWDNTKLADEEAVMENGRERVILTFEGEKSFTLVQQPVEFGETATLPVYAPGDPADLGFTIGAITENSISWERDGVSFFIASNNLTQEEMVEVAASVTTGGLK</sequence>
<keyword evidence="1" id="KW-0732">Signal</keyword>
<name>A0A0A3HWB5_9BACL</name>
<evidence type="ECO:0000313" key="3">
    <source>
        <dbReference type="Proteomes" id="UP000030408"/>
    </source>
</evidence>
<dbReference type="RefSeq" id="WP_036200454.1">
    <property type="nucleotide sequence ID" value="NZ_AVCY01000006.1"/>
</dbReference>
<keyword evidence="3" id="KW-1185">Reference proteome</keyword>
<dbReference type="PANTHER" id="PTHR37507:SF2">
    <property type="entry name" value="SPORULATION PROTEIN YDCC"/>
    <property type="match status" value="1"/>
</dbReference>
<accession>A0A0A3HWB5</accession>
<gene>
    <name evidence="2" type="ORF">CD33_10200</name>
</gene>
<comment type="caution">
    <text evidence="2">The sequence shown here is derived from an EMBL/GenBank/DDBJ whole genome shotgun (WGS) entry which is preliminary data.</text>
</comment>
<reference evidence="2 3" key="1">
    <citation type="submission" date="2014-02" db="EMBL/GenBank/DDBJ databases">
        <title>Draft genome sequence of Lysinibacillus sinduriensis JCM 15800.</title>
        <authorList>
            <person name="Zhang F."/>
            <person name="Wang G."/>
            <person name="Zhang L."/>
        </authorList>
    </citation>
    <scope>NUCLEOTIDE SEQUENCE [LARGE SCALE GENOMIC DNA]</scope>
    <source>
        <strain evidence="2 3">JCM 15800</strain>
    </source>
</reference>
<dbReference type="eggNOG" id="COG2834">
    <property type="taxonomic scope" value="Bacteria"/>
</dbReference>
<dbReference type="Proteomes" id="UP000030408">
    <property type="component" value="Unassembled WGS sequence"/>
</dbReference>
<protein>
    <submittedName>
        <fullName evidence="2">Sporulation protein</fullName>
    </submittedName>
</protein>
<dbReference type="PROSITE" id="PS51257">
    <property type="entry name" value="PROKAR_LIPOPROTEIN"/>
    <property type="match status" value="1"/>
</dbReference>
<organism evidence="2 3">
    <name type="scientific">Ureibacillus sinduriensis BLB-1 = JCM 15800</name>
    <dbReference type="NCBI Taxonomy" id="1384057"/>
    <lineage>
        <taxon>Bacteria</taxon>
        <taxon>Bacillati</taxon>
        <taxon>Bacillota</taxon>
        <taxon>Bacilli</taxon>
        <taxon>Bacillales</taxon>
        <taxon>Caryophanaceae</taxon>
        <taxon>Ureibacillus</taxon>
    </lineage>
</organism>
<dbReference type="InterPro" id="IPR052944">
    <property type="entry name" value="Sporulation_related"/>
</dbReference>
<evidence type="ECO:0000256" key="1">
    <source>
        <dbReference type="SAM" id="SignalP"/>
    </source>
</evidence>
<proteinExistence type="predicted"/>